<evidence type="ECO:0000259" key="1">
    <source>
        <dbReference type="PROSITE" id="PS50943"/>
    </source>
</evidence>
<accession>A0ABS9ZY58</accession>
<dbReference type="SUPFAM" id="SSF47413">
    <property type="entry name" value="lambda repressor-like DNA-binding domains"/>
    <property type="match status" value="1"/>
</dbReference>
<organism evidence="2 3">
    <name type="scientific">Pedobacter montanisoli</name>
    <dbReference type="NCBI Taxonomy" id="2923277"/>
    <lineage>
        <taxon>Bacteria</taxon>
        <taxon>Pseudomonadati</taxon>
        <taxon>Bacteroidota</taxon>
        <taxon>Sphingobacteriia</taxon>
        <taxon>Sphingobacteriales</taxon>
        <taxon>Sphingobacteriaceae</taxon>
        <taxon>Pedobacter</taxon>
    </lineage>
</organism>
<keyword evidence="3" id="KW-1185">Reference proteome</keyword>
<dbReference type="EMBL" id="JALGBH010000002">
    <property type="protein sequence ID" value="MCJ0743228.1"/>
    <property type="molecule type" value="Genomic_DNA"/>
</dbReference>
<dbReference type="RefSeq" id="WP_243362337.1">
    <property type="nucleotide sequence ID" value="NZ_JALGBH010000002.1"/>
</dbReference>
<dbReference type="PROSITE" id="PS50943">
    <property type="entry name" value="HTH_CROC1"/>
    <property type="match status" value="1"/>
</dbReference>
<proteinExistence type="predicted"/>
<dbReference type="InterPro" id="IPR001387">
    <property type="entry name" value="Cro/C1-type_HTH"/>
</dbReference>
<feature type="domain" description="HTH cro/C1-type" evidence="1">
    <location>
        <begin position="7"/>
        <end position="61"/>
    </location>
</feature>
<dbReference type="CDD" id="cd00093">
    <property type="entry name" value="HTH_XRE"/>
    <property type="match status" value="1"/>
</dbReference>
<evidence type="ECO:0000313" key="3">
    <source>
        <dbReference type="Proteomes" id="UP001165460"/>
    </source>
</evidence>
<name>A0ABS9ZY58_9SPHI</name>
<reference evidence="2" key="1">
    <citation type="submission" date="2022-03" db="EMBL/GenBank/DDBJ databases">
        <authorList>
            <person name="Woo C.Y."/>
        </authorList>
    </citation>
    <scope>NUCLEOTIDE SEQUENCE</scope>
    <source>
        <strain evidence="2">CYS-01</strain>
    </source>
</reference>
<dbReference type="Gene3D" id="1.10.260.40">
    <property type="entry name" value="lambda repressor-like DNA-binding domains"/>
    <property type="match status" value="1"/>
</dbReference>
<dbReference type="Proteomes" id="UP001165460">
    <property type="component" value="Unassembled WGS sequence"/>
</dbReference>
<protein>
    <submittedName>
        <fullName evidence="2">Helix-turn-helix domain-containing protein</fullName>
    </submittedName>
</protein>
<dbReference type="InterPro" id="IPR010982">
    <property type="entry name" value="Lambda_DNA-bd_dom_sf"/>
</dbReference>
<evidence type="ECO:0000313" key="2">
    <source>
        <dbReference type="EMBL" id="MCJ0743228.1"/>
    </source>
</evidence>
<comment type="caution">
    <text evidence="2">The sequence shown here is derived from an EMBL/GenBank/DDBJ whole genome shotgun (WGS) entry which is preliminary data.</text>
</comment>
<dbReference type="SMART" id="SM00530">
    <property type="entry name" value="HTH_XRE"/>
    <property type="match status" value="1"/>
</dbReference>
<gene>
    <name evidence="2" type="ORF">MMF97_10930</name>
</gene>
<sequence>MDIGKTLRIFRNIKKVSQSNVAKALNMERSTYAKLEQNLTMLRMDVAQQIAEFYGMELYYFARCLEYERFISDPTTSRLILIRKDQEEKELKII</sequence>
<dbReference type="Pfam" id="PF01381">
    <property type="entry name" value="HTH_3"/>
    <property type="match status" value="1"/>
</dbReference>